<gene>
    <name evidence="1" type="ORF">AFUS01_LOCUS10510</name>
</gene>
<accession>A0A8J2JJX4</accession>
<evidence type="ECO:0000313" key="2">
    <source>
        <dbReference type="Proteomes" id="UP000708208"/>
    </source>
</evidence>
<sequence>MSFKSREEILLTFCTEKMTG</sequence>
<dbReference type="AlphaFoldDB" id="A0A8J2JJX4"/>
<organism evidence="1 2">
    <name type="scientific">Allacma fusca</name>
    <dbReference type="NCBI Taxonomy" id="39272"/>
    <lineage>
        <taxon>Eukaryota</taxon>
        <taxon>Metazoa</taxon>
        <taxon>Ecdysozoa</taxon>
        <taxon>Arthropoda</taxon>
        <taxon>Hexapoda</taxon>
        <taxon>Collembola</taxon>
        <taxon>Symphypleona</taxon>
        <taxon>Sminthuridae</taxon>
        <taxon>Allacma</taxon>
    </lineage>
</organism>
<proteinExistence type="predicted"/>
<name>A0A8J2JJX4_9HEXA</name>
<dbReference type="EMBL" id="CAJVCH010078208">
    <property type="protein sequence ID" value="CAG7721286.1"/>
    <property type="molecule type" value="Genomic_DNA"/>
</dbReference>
<reference evidence="1" key="1">
    <citation type="submission" date="2021-06" db="EMBL/GenBank/DDBJ databases">
        <authorList>
            <person name="Hodson N. C."/>
            <person name="Mongue J. A."/>
            <person name="Jaron S. K."/>
        </authorList>
    </citation>
    <scope>NUCLEOTIDE SEQUENCE</scope>
</reference>
<dbReference type="Proteomes" id="UP000708208">
    <property type="component" value="Unassembled WGS sequence"/>
</dbReference>
<evidence type="ECO:0000313" key="1">
    <source>
        <dbReference type="EMBL" id="CAG7721286.1"/>
    </source>
</evidence>
<feature type="non-terminal residue" evidence="1">
    <location>
        <position position="1"/>
    </location>
</feature>
<keyword evidence="2" id="KW-1185">Reference proteome</keyword>
<comment type="caution">
    <text evidence="1">The sequence shown here is derived from an EMBL/GenBank/DDBJ whole genome shotgun (WGS) entry which is preliminary data.</text>
</comment>
<protein>
    <submittedName>
        <fullName evidence="1">Uncharacterized protein</fullName>
    </submittedName>
</protein>